<feature type="compositionally biased region" description="Polar residues" evidence="1">
    <location>
        <begin position="10"/>
        <end position="21"/>
    </location>
</feature>
<sequence>MDDERRHTCDMSQSMPDSNHNAAPPVPSLPKDIIAASRPQTALMSDDHGQEYRVSFGSAFGSAMETGRIEPIYIDKETSAAAAAAAASAADTDFSDVDSIHSKHQHEDSHSMISPGRPATGPPSSLLARAAARASMASELDVMALNEPFMNTRNASSSNLSASGMMNNTNTNTNTTNNNIHGQLGHSLISNSGPGSPGPGPITYPVRASSIRSEKRFDSTSPPQSSGLSRPPMPTGAAVISSTTRTAYTFQNSSSQVYVPQSSSSTQQQQTQYQHITDSSGASISHHRGYRPSPNGSVSSMSTDYTGNHHDRRGSVSSNYDGNSTATDPTMIQAITQTMIGDYLWKYTRRPMASVISEKRHRRYFWVHPYNKTIFWTLIIAVFQITDENTSGNSDLPNVSLLVQTSNRNLKLTAPTREKHELWYQSLAYLLSRPSTPGVDMPSDTQTWSEVQAARGVTSDTMLTIRNDKTVRKKGSFNRLQSMFGRSKENSPAVSPRQQQHQGSLGMNSGMSSTSVNYSGINMPPPPPLSGGSGGNGSVVNSVVGYPSHMVNSQSTVGGYGTMNGGPIMSNQASSSVGTNSMSPRSRLQQLSSSGAYEDEYQGEGEYDDEDDEEEDDEDDGELPEHVRQCCDGKHDIGSLDHHH</sequence>
<dbReference type="GO" id="GO:0005543">
    <property type="term" value="F:phospholipid binding"/>
    <property type="evidence" value="ECO:0007669"/>
    <property type="project" value="InterPro"/>
</dbReference>
<dbReference type="PANTHER" id="PTHR28190:SF1">
    <property type="entry name" value="NUCLEAR MIGRATION PROTEIN NUM1"/>
    <property type="match status" value="1"/>
</dbReference>
<feature type="region of interest" description="Disordered" evidence="1">
    <location>
        <begin position="562"/>
        <end position="644"/>
    </location>
</feature>
<feature type="compositionally biased region" description="Polar residues" evidence="1">
    <location>
        <begin position="219"/>
        <end position="228"/>
    </location>
</feature>
<evidence type="ECO:0000256" key="1">
    <source>
        <dbReference type="SAM" id="MobiDB-lite"/>
    </source>
</evidence>
<dbReference type="GO" id="GO:0005938">
    <property type="term" value="C:cell cortex"/>
    <property type="evidence" value="ECO:0007669"/>
    <property type="project" value="InterPro"/>
</dbReference>
<feature type="region of interest" description="Disordered" evidence="1">
    <location>
        <begin position="259"/>
        <end position="327"/>
    </location>
</feature>
<dbReference type="GO" id="GO:0000226">
    <property type="term" value="P:microtubule cytoskeleton organization"/>
    <property type="evidence" value="ECO:0007669"/>
    <property type="project" value="TreeGrafter"/>
</dbReference>
<proteinExistence type="predicted"/>
<dbReference type="GO" id="GO:0005739">
    <property type="term" value="C:mitochondrion"/>
    <property type="evidence" value="ECO:0007669"/>
    <property type="project" value="TreeGrafter"/>
</dbReference>
<dbReference type="OrthoDB" id="2149224at2759"/>
<dbReference type="Pfam" id="PF12814">
    <property type="entry name" value="Mcp5_PH"/>
    <property type="match status" value="1"/>
</dbReference>
<feature type="compositionally biased region" description="Low complexity" evidence="1">
    <location>
        <begin position="259"/>
        <end position="274"/>
    </location>
</feature>
<feature type="region of interest" description="Disordered" evidence="1">
    <location>
        <begin position="484"/>
        <end position="536"/>
    </location>
</feature>
<evidence type="ECO:0000313" key="4">
    <source>
        <dbReference type="Proteomes" id="UP000823405"/>
    </source>
</evidence>
<feature type="region of interest" description="Disordered" evidence="1">
    <location>
        <begin position="1"/>
        <end position="37"/>
    </location>
</feature>
<feature type="compositionally biased region" description="Low complexity" evidence="1">
    <location>
        <begin position="167"/>
        <end position="179"/>
    </location>
</feature>
<dbReference type="InterPro" id="IPR053005">
    <property type="entry name" value="Nuclear_Pos-Cytoskel_Interact"/>
</dbReference>
<feature type="compositionally biased region" description="Polar residues" evidence="1">
    <location>
        <begin position="294"/>
        <end position="306"/>
    </location>
</feature>
<dbReference type="GO" id="GO:0032065">
    <property type="term" value="P:maintenance of protein location in cell cortex"/>
    <property type="evidence" value="ECO:0007669"/>
    <property type="project" value="InterPro"/>
</dbReference>
<dbReference type="EMBL" id="JAAAIN010003003">
    <property type="protein sequence ID" value="KAG0288496.1"/>
    <property type="molecule type" value="Genomic_DNA"/>
</dbReference>
<feature type="region of interest" description="Disordered" evidence="1">
    <location>
        <begin position="95"/>
        <end position="124"/>
    </location>
</feature>
<feature type="compositionally biased region" description="Polar residues" evidence="1">
    <location>
        <begin position="569"/>
        <end position="580"/>
    </location>
</feature>
<dbReference type="PANTHER" id="PTHR28190">
    <property type="entry name" value="NUCLEAR MIGRATION PROTEIN NUM1"/>
    <property type="match status" value="1"/>
</dbReference>
<feature type="region of interest" description="Disordered" evidence="1">
    <location>
        <begin position="167"/>
        <end position="238"/>
    </location>
</feature>
<feature type="compositionally biased region" description="Polar residues" evidence="1">
    <location>
        <begin position="315"/>
        <end position="327"/>
    </location>
</feature>
<dbReference type="AlphaFoldDB" id="A0A9P6QTR8"/>
<organism evidence="3 4">
    <name type="scientific">Linnemannia gamsii</name>
    <dbReference type="NCBI Taxonomy" id="64522"/>
    <lineage>
        <taxon>Eukaryota</taxon>
        <taxon>Fungi</taxon>
        <taxon>Fungi incertae sedis</taxon>
        <taxon>Mucoromycota</taxon>
        <taxon>Mortierellomycotina</taxon>
        <taxon>Mortierellomycetes</taxon>
        <taxon>Mortierellales</taxon>
        <taxon>Mortierellaceae</taxon>
        <taxon>Linnemannia</taxon>
    </lineage>
</organism>
<keyword evidence="4" id="KW-1185">Reference proteome</keyword>
<feature type="compositionally biased region" description="Acidic residues" evidence="1">
    <location>
        <begin position="597"/>
        <end position="622"/>
    </location>
</feature>
<feature type="compositionally biased region" description="Basic and acidic residues" evidence="1">
    <location>
        <begin position="623"/>
        <end position="644"/>
    </location>
</feature>
<evidence type="ECO:0000313" key="3">
    <source>
        <dbReference type="EMBL" id="KAG0288496.1"/>
    </source>
</evidence>
<accession>A0A9P6QTR8</accession>
<dbReference type="GO" id="GO:0015631">
    <property type="term" value="F:tubulin binding"/>
    <property type="evidence" value="ECO:0007669"/>
    <property type="project" value="TreeGrafter"/>
</dbReference>
<dbReference type="InterPro" id="IPR024774">
    <property type="entry name" value="PH_dom-Mcp5-type"/>
</dbReference>
<dbReference type="Proteomes" id="UP000823405">
    <property type="component" value="Unassembled WGS sequence"/>
</dbReference>
<evidence type="ECO:0000259" key="2">
    <source>
        <dbReference type="Pfam" id="PF12814"/>
    </source>
</evidence>
<feature type="compositionally biased region" description="Low complexity" evidence="1">
    <location>
        <begin position="581"/>
        <end position="594"/>
    </location>
</feature>
<protein>
    <recommendedName>
        <fullName evidence="2">Pleckstrin homology domain-containing protein</fullName>
    </recommendedName>
</protein>
<name>A0A9P6QTR8_9FUNG</name>
<feature type="domain" description="Pleckstrin homology" evidence="2">
    <location>
        <begin position="331"/>
        <end position="432"/>
    </location>
</feature>
<feature type="compositionally biased region" description="Basic and acidic residues" evidence="1">
    <location>
        <begin position="98"/>
        <end position="110"/>
    </location>
</feature>
<comment type="caution">
    <text evidence="3">The sequence shown here is derived from an EMBL/GenBank/DDBJ whole genome shotgun (WGS) entry which is preliminary data.</text>
</comment>
<gene>
    <name evidence="3" type="ORF">BGZ97_006807</name>
</gene>
<feature type="compositionally biased region" description="Polar residues" evidence="1">
    <location>
        <begin position="490"/>
        <end position="518"/>
    </location>
</feature>
<reference evidence="3" key="1">
    <citation type="journal article" date="2020" name="Fungal Divers.">
        <title>Resolving the Mortierellaceae phylogeny through synthesis of multi-gene phylogenetics and phylogenomics.</title>
        <authorList>
            <person name="Vandepol N."/>
            <person name="Liber J."/>
            <person name="Desiro A."/>
            <person name="Na H."/>
            <person name="Kennedy M."/>
            <person name="Barry K."/>
            <person name="Grigoriev I.V."/>
            <person name="Miller A.N."/>
            <person name="O'Donnell K."/>
            <person name="Stajich J.E."/>
            <person name="Bonito G."/>
        </authorList>
    </citation>
    <scope>NUCLEOTIDE SEQUENCE</scope>
    <source>
        <strain evidence="3">NVP60</strain>
    </source>
</reference>